<evidence type="ECO:0000313" key="16">
    <source>
        <dbReference type="Proteomes" id="UP000733611"/>
    </source>
</evidence>
<evidence type="ECO:0000256" key="8">
    <source>
        <dbReference type="ARBA" id="ARBA00022927"/>
    </source>
</evidence>
<dbReference type="AlphaFoldDB" id="A0A948TEX2"/>
<keyword evidence="5 13" id="KW-1003">Cell membrane</keyword>
<accession>A0A948TEX2</accession>
<evidence type="ECO:0000256" key="13">
    <source>
        <dbReference type="RuleBase" id="RU364091"/>
    </source>
</evidence>
<dbReference type="InterPro" id="IPR006136">
    <property type="entry name" value="FlhB"/>
</dbReference>
<dbReference type="InterPro" id="IPR006135">
    <property type="entry name" value="T3SS_substrate_exporter"/>
</dbReference>
<reference evidence="15" key="2">
    <citation type="submission" date="2021-04" db="EMBL/GenBank/DDBJ databases">
        <authorList>
            <person name="Gilroy R."/>
        </authorList>
    </citation>
    <scope>NUCLEOTIDE SEQUENCE</scope>
    <source>
        <strain evidence="15">378</strain>
    </source>
</reference>
<sequence>MAESSDGQEKTEEPTGKRISDARKKGQLPRSREAGTFFVLISGVLSLWLVAPFLGKSMMGVMEHSFTLSREQVFDLYEMGRVFYQDLFAVAIPLLIVCGFMLLAAFFGNIMVGGMNFSTEAMMPKFDKLNPINGIKRIFSLNSIVELIKSIAKVVCIGAICYFLISGRINQILNLSYIDIYAAVQQAFTILFWFMLIIVCAMIPIILIDVPFQIWQYRQQLRMTKQELKDEMKETEGNPQIKSRIRRRQYEMAVRRMMAKVPTADVVVTNPTHYAVALSYDPDGELAPIVVAKGVDEVAEKIKEIAREYQIPILQLPPLARSLYYTTDLDHEIPRGLFQAVAQVLAWVMGTKAYKEGKTPHKPRDLDKNLPIPDELRF</sequence>
<keyword evidence="15" id="KW-0282">Flagellum</keyword>
<evidence type="ECO:0000256" key="9">
    <source>
        <dbReference type="ARBA" id="ARBA00022989"/>
    </source>
</evidence>
<evidence type="ECO:0000256" key="1">
    <source>
        <dbReference type="ARBA" id="ARBA00004651"/>
    </source>
</evidence>
<evidence type="ECO:0000256" key="6">
    <source>
        <dbReference type="ARBA" id="ARBA00022692"/>
    </source>
</evidence>
<reference evidence="15" key="1">
    <citation type="journal article" date="2021" name="PeerJ">
        <title>Extensive microbial diversity within the chicken gut microbiome revealed by metagenomics and culture.</title>
        <authorList>
            <person name="Gilroy R."/>
            <person name="Ravi A."/>
            <person name="Getino M."/>
            <person name="Pursley I."/>
            <person name="Horton D.L."/>
            <person name="Alikhan N.F."/>
            <person name="Baker D."/>
            <person name="Gharbi K."/>
            <person name="Hall N."/>
            <person name="Watson M."/>
            <person name="Adriaenssens E.M."/>
            <person name="Foster-Nyarko E."/>
            <person name="Jarju S."/>
            <person name="Secka A."/>
            <person name="Antonio M."/>
            <person name="Oren A."/>
            <person name="Chaudhuri R.R."/>
            <person name="La Ragione R."/>
            <person name="Hildebrand F."/>
            <person name="Pallen M.J."/>
        </authorList>
    </citation>
    <scope>NUCLEOTIDE SEQUENCE</scope>
    <source>
        <strain evidence="15">378</strain>
    </source>
</reference>
<evidence type="ECO:0000256" key="4">
    <source>
        <dbReference type="ARBA" id="ARBA00022448"/>
    </source>
</evidence>
<proteinExistence type="inferred from homology"/>
<evidence type="ECO:0000256" key="12">
    <source>
        <dbReference type="ARBA" id="ARBA00025078"/>
    </source>
</evidence>
<evidence type="ECO:0000256" key="10">
    <source>
        <dbReference type="ARBA" id="ARBA00023136"/>
    </source>
</evidence>
<comment type="function">
    <text evidence="12 13">Required for formation of the rod structure in the basal body of the flagellar apparatus. Together with FliI and FliH, may constitute the export apparatus of flagellin.</text>
</comment>
<dbReference type="GO" id="GO:0005886">
    <property type="term" value="C:plasma membrane"/>
    <property type="evidence" value="ECO:0007669"/>
    <property type="project" value="UniProtKB-SubCell"/>
</dbReference>
<dbReference type="Gene3D" id="3.40.1690.10">
    <property type="entry name" value="secretion proteins EscU"/>
    <property type="match status" value="1"/>
</dbReference>
<evidence type="ECO:0000256" key="11">
    <source>
        <dbReference type="ARBA" id="ARBA00023225"/>
    </source>
</evidence>
<organism evidence="15 16">
    <name type="scientific">Candidatus Anaerobiospirillum pullicola</name>
    <dbReference type="NCBI Taxonomy" id="2838451"/>
    <lineage>
        <taxon>Bacteria</taxon>
        <taxon>Pseudomonadati</taxon>
        <taxon>Pseudomonadota</taxon>
        <taxon>Gammaproteobacteria</taxon>
        <taxon>Aeromonadales</taxon>
        <taxon>Succinivibrionaceae</taxon>
        <taxon>Anaerobiospirillum</taxon>
    </lineage>
</organism>
<dbReference type="Gene3D" id="6.10.250.2080">
    <property type="match status" value="1"/>
</dbReference>
<feature type="transmembrane region" description="Helical" evidence="13">
    <location>
        <begin position="87"/>
        <end position="117"/>
    </location>
</feature>
<feature type="transmembrane region" description="Helical" evidence="13">
    <location>
        <begin position="34"/>
        <end position="54"/>
    </location>
</feature>
<dbReference type="PANTHER" id="PTHR30531:SF12">
    <property type="entry name" value="FLAGELLAR BIOSYNTHETIC PROTEIN FLHB"/>
    <property type="match status" value="1"/>
</dbReference>
<dbReference type="Proteomes" id="UP000733611">
    <property type="component" value="Unassembled WGS sequence"/>
</dbReference>
<protein>
    <recommendedName>
        <fullName evidence="3 13">Flagellar biosynthetic protein FlhB</fullName>
    </recommendedName>
</protein>
<dbReference type="FunFam" id="3.40.1690.10:FF:000001">
    <property type="entry name" value="Flagellar biosynthetic protein FlhB"/>
    <property type="match status" value="1"/>
</dbReference>
<keyword evidence="10 13" id="KW-0472">Membrane</keyword>
<keyword evidence="15" id="KW-0969">Cilium</keyword>
<feature type="transmembrane region" description="Helical" evidence="13">
    <location>
        <begin position="138"/>
        <end position="165"/>
    </location>
</feature>
<name>A0A948TEX2_9GAMM</name>
<evidence type="ECO:0000256" key="3">
    <source>
        <dbReference type="ARBA" id="ARBA00021622"/>
    </source>
</evidence>
<dbReference type="GO" id="GO:0009306">
    <property type="term" value="P:protein secretion"/>
    <property type="evidence" value="ECO:0007669"/>
    <property type="project" value="InterPro"/>
</dbReference>
<dbReference type="Pfam" id="PF01312">
    <property type="entry name" value="Bac_export_2"/>
    <property type="match status" value="1"/>
</dbReference>
<keyword evidence="9 13" id="KW-1133">Transmembrane helix</keyword>
<dbReference type="PANTHER" id="PTHR30531">
    <property type="entry name" value="FLAGELLAR BIOSYNTHETIC PROTEIN FLHB"/>
    <property type="match status" value="1"/>
</dbReference>
<dbReference type="NCBIfam" id="TIGR00328">
    <property type="entry name" value="flhB"/>
    <property type="match status" value="1"/>
</dbReference>
<feature type="region of interest" description="Disordered" evidence="14">
    <location>
        <begin position="357"/>
        <end position="378"/>
    </location>
</feature>
<dbReference type="InterPro" id="IPR029025">
    <property type="entry name" value="T3SS_substrate_exporter_C"/>
</dbReference>
<comment type="caution">
    <text evidence="15">The sequence shown here is derived from an EMBL/GenBank/DDBJ whole genome shotgun (WGS) entry which is preliminary data.</text>
</comment>
<comment type="subcellular location">
    <subcellularLocation>
        <location evidence="1">Cell membrane</location>
        <topology evidence="1">Multi-pass membrane protein</topology>
    </subcellularLocation>
</comment>
<gene>
    <name evidence="13 15" type="primary">flhB</name>
    <name evidence="15" type="ORF">H9847_01215</name>
</gene>
<evidence type="ECO:0000256" key="14">
    <source>
        <dbReference type="SAM" id="MobiDB-lite"/>
    </source>
</evidence>
<keyword evidence="15" id="KW-0966">Cell projection</keyword>
<evidence type="ECO:0000256" key="2">
    <source>
        <dbReference type="ARBA" id="ARBA00010690"/>
    </source>
</evidence>
<comment type="similarity">
    <text evidence="2 13">Belongs to the type III secretion exporter family.</text>
</comment>
<dbReference type="GO" id="GO:0044780">
    <property type="term" value="P:bacterial-type flagellum assembly"/>
    <property type="evidence" value="ECO:0007669"/>
    <property type="project" value="InterPro"/>
</dbReference>
<evidence type="ECO:0000256" key="5">
    <source>
        <dbReference type="ARBA" id="ARBA00022475"/>
    </source>
</evidence>
<feature type="compositionally biased region" description="Basic and acidic residues" evidence="14">
    <location>
        <begin position="7"/>
        <end position="24"/>
    </location>
</feature>
<feature type="transmembrane region" description="Helical" evidence="13">
    <location>
        <begin position="190"/>
        <end position="215"/>
    </location>
</feature>
<keyword evidence="7 13" id="KW-1005">Bacterial flagellum biogenesis</keyword>
<keyword evidence="6 13" id="KW-0812">Transmembrane</keyword>
<dbReference type="EMBL" id="JAHLFE010000017">
    <property type="protein sequence ID" value="MBU3843482.1"/>
    <property type="molecule type" value="Genomic_DNA"/>
</dbReference>
<keyword evidence="4 13" id="KW-0813">Transport</keyword>
<evidence type="ECO:0000313" key="15">
    <source>
        <dbReference type="EMBL" id="MBU3843482.1"/>
    </source>
</evidence>
<keyword evidence="11 13" id="KW-1006">Bacterial flagellum protein export</keyword>
<dbReference type="SUPFAM" id="SSF160544">
    <property type="entry name" value="EscU C-terminal domain-like"/>
    <property type="match status" value="1"/>
</dbReference>
<dbReference type="PRINTS" id="PR00950">
    <property type="entry name" value="TYPE3IMSPROT"/>
</dbReference>
<keyword evidence="8 13" id="KW-0653">Protein transport</keyword>
<feature type="region of interest" description="Disordered" evidence="14">
    <location>
        <begin position="1"/>
        <end position="27"/>
    </location>
</feature>
<evidence type="ECO:0000256" key="7">
    <source>
        <dbReference type="ARBA" id="ARBA00022795"/>
    </source>
</evidence>